<dbReference type="Pfam" id="PF11775">
    <property type="entry name" value="CobT_C"/>
    <property type="match status" value="1"/>
</dbReference>
<evidence type="ECO:0000256" key="2">
    <source>
        <dbReference type="SAM" id="MobiDB-lite"/>
    </source>
</evidence>
<dbReference type="PANTHER" id="PTHR41248">
    <property type="entry name" value="NORD PROTEIN"/>
    <property type="match status" value="1"/>
</dbReference>
<feature type="compositionally biased region" description="Acidic residues" evidence="2">
    <location>
        <begin position="216"/>
        <end position="247"/>
    </location>
</feature>
<proteinExistence type="predicted"/>
<dbReference type="SMART" id="SM00327">
    <property type="entry name" value="VWA"/>
    <property type="match status" value="1"/>
</dbReference>
<feature type="compositionally biased region" description="Acidic residues" evidence="2">
    <location>
        <begin position="255"/>
        <end position="269"/>
    </location>
</feature>
<dbReference type="CDD" id="cd01454">
    <property type="entry name" value="vWA_norD_type"/>
    <property type="match status" value="1"/>
</dbReference>
<dbReference type="EC" id="6.6.1.2" evidence="1"/>
<dbReference type="Proteomes" id="UP000324996">
    <property type="component" value="Unassembled WGS sequence"/>
</dbReference>
<dbReference type="PANTHER" id="PTHR41248:SF1">
    <property type="entry name" value="NORD PROTEIN"/>
    <property type="match status" value="1"/>
</dbReference>
<dbReference type="InterPro" id="IPR002035">
    <property type="entry name" value="VWF_A"/>
</dbReference>
<dbReference type="InterPro" id="IPR036465">
    <property type="entry name" value="vWFA_dom_sf"/>
</dbReference>
<name>A0A5A7NBJ1_9PROT</name>
<gene>
    <name evidence="4" type="ORF">JCM17846_29790</name>
</gene>
<dbReference type="RefSeq" id="WP_042086921.1">
    <property type="nucleotide sequence ID" value="NZ_BKCN01000021.1"/>
</dbReference>
<dbReference type="InterPro" id="IPR006538">
    <property type="entry name" value="CobT"/>
</dbReference>
<dbReference type="AlphaFoldDB" id="A0A5A7NBJ1"/>
<evidence type="ECO:0000313" key="4">
    <source>
        <dbReference type="EMBL" id="GER05297.1"/>
    </source>
</evidence>
<sequence>MAAQDRSPAESFKRSVAGATRALAGKPELEVSFSHDRPGLSGLDLHLKAPSRGLSPDEIADLRGDADGFAMRLAHHDPRLHAAHAPAGEIARAVYNAMEQARVECLGANAMAGVKANLAHALDRRCKARGLDRVHEPGEVALSDIVDLLARERMTGEGSPASAQSALDVMRAWVEERAADRLDGLSDKMSDQRAFARQVSGLLADLDLADHPDEREDRDEEDDPDTASDEGDGRDEGEEGEGDEGDGAADSSDHAEDDQSNAEGEDGDAVELDGEDVAEAHESDDNLEGAMPWQSNNPPETRPDLPSYRPFTTDYDEMIRAEDLCESEELDRLRAYLEQQMVHLSGAVTKLANRLQRRLMAQQNRSWDFDLEEGILDSGRLSRVVTNPTQPLSFKAESDIEFRDTVVTLLLDNSGSMRGRPISIAAISADILARTLERCGVKTEILGFTTRAWKGGQCREKWLNQGKPTHPGRLNDLRHIIYKTADTPWRRARRNLGLMMREGLLKENIDGEALLWAHNRLIARPEERRILMVISDGAPVDDSTLSVNSGTYLEQHLRQVIGWIESRSAVELLAIGIGHDVTRYYRRAVTIVDAEQLGGAMTEQLAALFEEDQLKARLRPSIPARMI</sequence>
<evidence type="ECO:0000259" key="3">
    <source>
        <dbReference type="PROSITE" id="PS50234"/>
    </source>
</evidence>
<dbReference type="EMBL" id="BKCN01000021">
    <property type="protein sequence ID" value="GER05297.1"/>
    <property type="molecule type" value="Genomic_DNA"/>
</dbReference>
<dbReference type="InterPro" id="IPR051928">
    <property type="entry name" value="NorD/CobT"/>
</dbReference>
<evidence type="ECO:0000256" key="1">
    <source>
        <dbReference type="NCBIfam" id="TIGR01651"/>
    </source>
</evidence>
<dbReference type="InterPro" id="IPR025861">
    <property type="entry name" value="CobT_VWA_dom"/>
</dbReference>
<reference evidence="4 5" key="1">
    <citation type="submission" date="2019-09" db="EMBL/GenBank/DDBJ databases">
        <title>NBRP : Genome information of microbial organism related human and environment.</title>
        <authorList>
            <person name="Hattori M."/>
            <person name="Oshima K."/>
            <person name="Inaba H."/>
            <person name="Suda W."/>
            <person name="Sakamoto M."/>
            <person name="Iino T."/>
            <person name="Kitahara M."/>
            <person name="Oshida Y."/>
            <person name="Iida T."/>
            <person name="Kudo T."/>
            <person name="Itoh T."/>
            <person name="Ohkuma M."/>
        </authorList>
    </citation>
    <scope>NUCLEOTIDE SEQUENCE [LARGE SCALE GENOMIC DNA]</scope>
    <source>
        <strain evidence="4 5">Q-1</strain>
    </source>
</reference>
<evidence type="ECO:0000313" key="5">
    <source>
        <dbReference type="Proteomes" id="UP000324996"/>
    </source>
</evidence>
<dbReference type="GO" id="GO:0051116">
    <property type="term" value="F:cobaltochelatase activity"/>
    <property type="evidence" value="ECO:0007669"/>
    <property type="project" value="UniProtKB-UniRule"/>
</dbReference>
<dbReference type="GO" id="GO:0009236">
    <property type="term" value="P:cobalamin biosynthetic process"/>
    <property type="evidence" value="ECO:0007669"/>
    <property type="project" value="UniProtKB-UniRule"/>
</dbReference>
<dbReference type="Pfam" id="PF06213">
    <property type="entry name" value="CobT"/>
    <property type="match status" value="1"/>
</dbReference>
<dbReference type="PIRSF" id="PIRSF031715">
    <property type="entry name" value="Cob_chel_CobT"/>
    <property type="match status" value="1"/>
</dbReference>
<dbReference type="NCBIfam" id="TIGR01651">
    <property type="entry name" value="CobT"/>
    <property type="match status" value="1"/>
</dbReference>
<comment type="caution">
    <text evidence="4">The sequence shown here is derived from an EMBL/GenBank/DDBJ whole genome shotgun (WGS) entry which is preliminary data.</text>
</comment>
<protein>
    <recommendedName>
        <fullName evidence="1">Cobaltochelatase subunit CobT</fullName>
        <ecNumber evidence="1">6.6.1.2</ecNumber>
    </recommendedName>
</protein>
<feature type="region of interest" description="Disordered" evidence="2">
    <location>
        <begin position="205"/>
        <end position="269"/>
    </location>
</feature>
<feature type="domain" description="VWFA" evidence="3">
    <location>
        <begin position="406"/>
        <end position="626"/>
    </location>
</feature>
<keyword evidence="5" id="KW-1185">Reference proteome</keyword>
<organism evidence="4 5">
    <name type="scientific">Iodidimonas nitroreducens</name>
    <dbReference type="NCBI Taxonomy" id="1236968"/>
    <lineage>
        <taxon>Bacteria</taxon>
        <taxon>Pseudomonadati</taxon>
        <taxon>Pseudomonadota</taxon>
        <taxon>Alphaproteobacteria</taxon>
        <taxon>Iodidimonadales</taxon>
        <taxon>Iodidimonadaceae</taxon>
        <taxon>Iodidimonas</taxon>
    </lineage>
</organism>
<dbReference type="PROSITE" id="PS50234">
    <property type="entry name" value="VWFA"/>
    <property type="match status" value="1"/>
</dbReference>
<accession>A0A5A7NBJ1</accession>
<feature type="region of interest" description="Disordered" evidence="2">
    <location>
        <begin position="281"/>
        <end position="309"/>
    </location>
</feature>
<dbReference type="Gene3D" id="3.40.50.410">
    <property type="entry name" value="von Willebrand factor, type A domain"/>
    <property type="match status" value="1"/>
</dbReference>
<dbReference type="SUPFAM" id="SSF53300">
    <property type="entry name" value="vWA-like"/>
    <property type="match status" value="1"/>
</dbReference>